<protein>
    <submittedName>
        <fullName evidence="4">65-kDa microtubule-associated protein 6</fullName>
    </submittedName>
</protein>
<evidence type="ECO:0000256" key="1">
    <source>
        <dbReference type="ARBA" id="ARBA00006187"/>
    </source>
</evidence>
<dbReference type="PANTHER" id="PTHR19321:SF0">
    <property type="entry name" value="65-KDA MICROTUBULE-ASSOCIATED PROTEIN 6"/>
    <property type="match status" value="1"/>
</dbReference>
<keyword evidence="2" id="KW-0493">Microtubule</keyword>
<reference evidence="4 5" key="1">
    <citation type="journal article" date="2022" name="Nat. Plants">
        <title>Genomes of leafy and leafless Platanthera orchids illuminate the evolution of mycoheterotrophy.</title>
        <authorList>
            <person name="Li M.H."/>
            <person name="Liu K.W."/>
            <person name="Li Z."/>
            <person name="Lu H.C."/>
            <person name="Ye Q.L."/>
            <person name="Zhang D."/>
            <person name="Wang J.Y."/>
            <person name="Li Y.F."/>
            <person name="Zhong Z.M."/>
            <person name="Liu X."/>
            <person name="Yu X."/>
            <person name="Liu D.K."/>
            <person name="Tu X.D."/>
            <person name="Liu B."/>
            <person name="Hao Y."/>
            <person name="Liao X.Y."/>
            <person name="Jiang Y.T."/>
            <person name="Sun W.H."/>
            <person name="Chen J."/>
            <person name="Chen Y.Q."/>
            <person name="Ai Y."/>
            <person name="Zhai J.W."/>
            <person name="Wu S.S."/>
            <person name="Zhou Z."/>
            <person name="Hsiao Y.Y."/>
            <person name="Wu W.L."/>
            <person name="Chen Y.Y."/>
            <person name="Lin Y.F."/>
            <person name="Hsu J.L."/>
            <person name="Li C.Y."/>
            <person name="Wang Z.W."/>
            <person name="Zhao X."/>
            <person name="Zhong W.Y."/>
            <person name="Ma X.K."/>
            <person name="Ma L."/>
            <person name="Huang J."/>
            <person name="Chen G.Z."/>
            <person name="Huang M.Z."/>
            <person name="Huang L."/>
            <person name="Peng D.H."/>
            <person name="Luo Y.B."/>
            <person name="Zou S.Q."/>
            <person name="Chen S.P."/>
            <person name="Lan S."/>
            <person name="Tsai W.C."/>
            <person name="Van de Peer Y."/>
            <person name="Liu Z.J."/>
        </authorList>
    </citation>
    <scope>NUCLEOTIDE SEQUENCE [LARGE SCALE GENOMIC DNA]</scope>
    <source>
        <strain evidence="4">Lor287</strain>
    </source>
</reference>
<evidence type="ECO:0000256" key="3">
    <source>
        <dbReference type="SAM" id="MobiDB-lite"/>
    </source>
</evidence>
<dbReference type="GO" id="GO:0000226">
    <property type="term" value="P:microtubule cytoskeleton organization"/>
    <property type="evidence" value="ECO:0007669"/>
    <property type="project" value="InterPro"/>
</dbReference>
<dbReference type="Gene3D" id="1.20.58.1520">
    <property type="match status" value="1"/>
</dbReference>
<keyword evidence="5" id="KW-1185">Reference proteome</keyword>
<dbReference type="GO" id="GO:0005874">
    <property type="term" value="C:microtubule"/>
    <property type="evidence" value="ECO:0007669"/>
    <property type="project" value="UniProtKB-KW"/>
</dbReference>
<comment type="caution">
    <text evidence="4">The sequence shown here is derived from an EMBL/GenBank/DDBJ whole genome shotgun (WGS) entry which is preliminary data.</text>
</comment>
<organism evidence="4 5">
    <name type="scientific">Platanthera zijinensis</name>
    <dbReference type="NCBI Taxonomy" id="2320716"/>
    <lineage>
        <taxon>Eukaryota</taxon>
        <taxon>Viridiplantae</taxon>
        <taxon>Streptophyta</taxon>
        <taxon>Embryophyta</taxon>
        <taxon>Tracheophyta</taxon>
        <taxon>Spermatophyta</taxon>
        <taxon>Magnoliopsida</taxon>
        <taxon>Liliopsida</taxon>
        <taxon>Asparagales</taxon>
        <taxon>Orchidaceae</taxon>
        <taxon>Orchidoideae</taxon>
        <taxon>Orchideae</taxon>
        <taxon>Orchidinae</taxon>
        <taxon>Platanthera</taxon>
    </lineage>
</organism>
<feature type="compositionally biased region" description="Low complexity" evidence="3">
    <location>
        <begin position="579"/>
        <end position="596"/>
    </location>
</feature>
<dbReference type="GO" id="GO:0005819">
    <property type="term" value="C:spindle"/>
    <property type="evidence" value="ECO:0007669"/>
    <property type="project" value="TreeGrafter"/>
</dbReference>
<evidence type="ECO:0000256" key="2">
    <source>
        <dbReference type="ARBA" id="ARBA00022701"/>
    </source>
</evidence>
<feature type="region of interest" description="Disordered" evidence="3">
    <location>
        <begin position="568"/>
        <end position="596"/>
    </location>
</feature>
<gene>
    <name evidence="4" type="primary">MAP65-6</name>
    <name evidence="4" type="ORF">KSP39_PZI005891</name>
</gene>
<dbReference type="Proteomes" id="UP001418222">
    <property type="component" value="Unassembled WGS sequence"/>
</dbReference>
<proteinExistence type="inferred from homology"/>
<dbReference type="EMBL" id="JBBWWQ010000004">
    <property type="protein sequence ID" value="KAK8949296.1"/>
    <property type="molecule type" value="Genomic_DNA"/>
</dbReference>
<dbReference type="Pfam" id="PF03999">
    <property type="entry name" value="MAP65_ASE1"/>
    <property type="match status" value="1"/>
</dbReference>
<feature type="compositionally biased region" description="Basic and acidic residues" evidence="3">
    <location>
        <begin position="568"/>
        <end position="578"/>
    </location>
</feature>
<comment type="similarity">
    <text evidence="1">Belongs to the MAP65/ASE1 family.</text>
</comment>
<evidence type="ECO:0000313" key="5">
    <source>
        <dbReference type="Proteomes" id="UP001418222"/>
    </source>
</evidence>
<dbReference type="PANTHER" id="PTHR19321">
    <property type="entry name" value="PROTEIN REGULATOR OF CYTOKINESIS 1 PRC1-RELATED"/>
    <property type="match status" value="1"/>
</dbReference>
<name>A0AAP0BU34_9ASPA</name>
<dbReference type="InterPro" id="IPR007145">
    <property type="entry name" value="MAP65_Ase1_PRC1"/>
</dbReference>
<sequence>MVAVGVEEKSSRSFNMENGCGVLLQELQRVWAEIGESKSDQEKMLLEIEKECLQVYQRKLDEAHCLKAQLYQLVAAKEAELTALMASLGERNLYSQAEKRLPPLKEQIDAINLFVEDLIAQKEERIEQFAGIQSQIDKITAEIAENGQSSIVAFEEQDLSMRKLNEYQTQLRSLQKEKSVRLEKVLQNTNEVHSLCRILGLEFKKIVAEVHPSLPATGSGQSTNISCKTLDSLFQTIVKLKEEKKCRAMRLRENAKILLELWKLLDSSENDKNHFEKVVSFLDSSDVGIAESGHLSLDVIEQIETEVERLTKLKASRMKEFVIKRRLELEEVCRRAHIEPDMSTAPEKCTALIDSGLVDPTELLANIETHIMNAREETISRKEIMDRIDRWLAACEEERWLEEYNQDDSRYSTGKGAHLSLRRAEKARLTVTKLPAMVHNLVLKTFAWEDQKNMLFLYDGDRLISILQEYILTIRQKEEAKKQYRERKKLHGYMEKGSVFGSKPSSRRSFSFNSKTTGYHMNGNGFVTLTPPKLDVGISTPALVSPRSYSSQHIRYFRDIRRRSSEHLNFDNVPREETSSSLASISGSELESSSLG</sequence>
<evidence type="ECO:0000313" key="4">
    <source>
        <dbReference type="EMBL" id="KAK8949296.1"/>
    </source>
</evidence>
<dbReference type="GO" id="GO:0008017">
    <property type="term" value="F:microtubule binding"/>
    <property type="evidence" value="ECO:0007669"/>
    <property type="project" value="InterPro"/>
</dbReference>
<dbReference type="AlphaFoldDB" id="A0AAP0BU34"/>
<accession>A0AAP0BU34</accession>
<dbReference type="GO" id="GO:0005737">
    <property type="term" value="C:cytoplasm"/>
    <property type="evidence" value="ECO:0007669"/>
    <property type="project" value="TreeGrafter"/>
</dbReference>